<dbReference type="EMBL" id="JBFTWV010000193">
    <property type="protein sequence ID" value="KAL2784136.1"/>
    <property type="molecule type" value="Genomic_DNA"/>
</dbReference>
<name>A0ABR4FLJ2_9EURO</name>
<gene>
    <name evidence="1" type="ORF">BJX66DRAFT_317218</name>
</gene>
<accession>A0ABR4FLJ2</accession>
<reference evidence="1 2" key="1">
    <citation type="submission" date="2024-07" db="EMBL/GenBank/DDBJ databases">
        <title>Section-level genome sequencing and comparative genomics of Aspergillus sections Usti and Cavernicolus.</title>
        <authorList>
            <consortium name="Lawrence Berkeley National Laboratory"/>
            <person name="Nybo J.L."/>
            <person name="Vesth T.C."/>
            <person name="Theobald S."/>
            <person name="Frisvad J.C."/>
            <person name="Larsen T.O."/>
            <person name="Kjaerboelling I."/>
            <person name="Rothschild-Mancinelli K."/>
            <person name="Lyhne E.K."/>
            <person name="Kogle M.E."/>
            <person name="Barry K."/>
            <person name="Clum A."/>
            <person name="Na H."/>
            <person name="Ledsgaard L."/>
            <person name="Lin J."/>
            <person name="Lipzen A."/>
            <person name="Kuo A."/>
            <person name="Riley R."/>
            <person name="Mondo S."/>
            <person name="Labutti K."/>
            <person name="Haridas S."/>
            <person name="Pangalinan J."/>
            <person name="Salamov A.A."/>
            <person name="Simmons B.A."/>
            <person name="Magnuson J.K."/>
            <person name="Chen J."/>
            <person name="Drula E."/>
            <person name="Henrissat B."/>
            <person name="Wiebenga A."/>
            <person name="Lubbers R.J."/>
            <person name="Gomes A.C."/>
            <person name="Makela M.R."/>
            <person name="Stajich J."/>
            <person name="Grigoriev I.V."/>
            <person name="Mortensen U.H."/>
            <person name="De Vries R.P."/>
            <person name="Baker S.E."/>
            <person name="Andersen M.R."/>
        </authorList>
    </citation>
    <scope>NUCLEOTIDE SEQUENCE [LARGE SCALE GENOMIC DNA]</scope>
    <source>
        <strain evidence="1 2">CBS 209.92</strain>
    </source>
</reference>
<organism evidence="1 2">
    <name type="scientific">Aspergillus keveii</name>
    <dbReference type="NCBI Taxonomy" id="714993"/>
    <lineage>
        <taxon>Eukaryota</taxon>
        <taxon>Fungi</taxon>
        <taxon>Dikarya</taxon>
        <taxon>Ascomycota</taxon>
        <taxon>Pezizomycotina</taxon>
        <taxon>Eurotiomycetes</taxon>
        <taxon>Eurotiomycetidae</taxon>
        <taxon>Eurotiales</taxon>
        <taxon>Aspergillaceae</taxon>
        <taxon>Aspergillus</taxon>
        <taxon>Aspergillus subgen. Nidulantes</taxon>
    </lineage>
</organism>
<protein>
    <submittedName>
        <fullName evidence="1">Uncharacterized protein</fullName>
    </submittedName>
</protein>
<evidence type="ECO:0000313" key="2">
    <source>
        <dbReference type="Proteomes" id="UP001610563"/>
    </source>
</evidence>
<sequence>MPTYKRPTYFDSVWVNLHVRSDGQIPWYTRYQLGRGSPPRSTWNLLQVIEDLLQYGPTSPDSRRNNPQQGIHVRTLGLRVSSQSVIPDHLLGPRNVSPGDEYDFAGTTRAILRPNSWSNESGIRYSMHPDFLVLLLRQLLEYTGRRTLFERVGAIRLLLDGKYVCEWDLDKCLDAMAPDGGDHEIWKKRTIMRRKESLTQ</sequence>
<evidence type="ECO:0000313" key="1">
    <source>
        <dbReference type="EMBL" id="KAL2784136.1"/>
    </source>
</evidence>
<comment type="caution">
    <text evidence="1">The sequence shown here is derived from an EMBL/GenBank/DDBJ whole genome shotgun (WGS) entry which is preliminary data.</text>
</comment>
<proteinExistence type="predicted"/>
<dbReference type="Proteomes" id="UP001610563">
    <property type="component" value="Unassembled WGS sequence"/>
</dbReference>
<keyword evidence="2" id="KW-1185">Reference proteome</keyword>